<dbReference type="Proteomes" id="UP000607653">
    <property type="component" value="Unassembled WGS sequence"/>
</dbReference>
<sequence length="143" mass="15804">MKKCYLQTPSLFCAILLCLPIAFIFIVTNPTNSSSSTDDAGATTTTNGNYIRKIQVRNIVPSTSNIKRSKNSGIKSKIVSRPLPPPAVIPEDDESLFRIAGQVNRNPSPIGATKKLAFMYLTTSDLPFAPLWERFFLPNQTQQ</sequence>
<accession>A0A822Y6G6</accession>
<dbReference type="AlphaFoldDB" id="A0A822Y6G6"/>
<organism evidence="1 2">
    <name type="scientific">Nelumbo nucifera</name>
    <name type="common">Sacred lotus</name>
    <dbReference type="NCBI Taxonomy" id="4432"/>
    <lineage>
        <taxon>Eukaryota</taxon>
        <taxon>Viridiplantae</taxon>
        <taxon>Streptophyta</taxon>
        <taxon>Embryophyta</taxon>
        <taxon>Tracheophyta</taxon>
        <taxon>Spermatophyta</taxon>
        <taxon>Magnoliopsida</taxon>
        <taxon>Proteales</taxon>
        <taxon>Nelumbonaceae</taxon>
        <taxon>Nelumbo</taxon>
    </lineage>
</organism>
<keyword evidence="2" id="KW-1185">Reference proteome</keyword>
<reference evidence="1 2" key="1">
    <citation type="journal article" date="2020" name="Mol. Biol. Evol.">
        <title>Distinct Expression and Methylation Patterns for Genes with Different Fates following a Single Whole-Genome Duplication in Flowering Plants.</title>
        <authorList>
            <person name="Shi T."/>
            <person name="Rahmani R.S."/>
            <person name="Gugger P.F."/>
            <person name="Wang M."/>
            <person name="Li H."/>
            <person name="Zhang Y."/>
            <person name="Li Z."/>
            <person name="Wang Q."/>
            <person name="Van de Peer Y."/>
            <person name="Marchal K."/>
            <person name="Chen J."/>
        </authorList>
    </citation>
    <scope>NUCLEOTIDE SEQUENCE [LARGE SCALE GENOMIC DNA]</scope>
    <source>
        <tissue evidence="1">Leaf</tissue>
    </source>
</reference>
<evidence type="ECO:0000313" key="2">
    <source>
        <dbReference type="Proteomes" id="UP000607653"/>
    </source>
</evidence>
<protein>
    <submittedName>
        <fullName evidence="1">Uncharacterized protein</fullName>
    </submittedName>
</protein>
<comment type="caution">
    <text evidence="1">The sequence shown here is derived from an EMBL/GenBank/DDBJ whole genome shotgun (WGS) entry which is preliminary data.</text>
</comment>
<gene>
    <name evidence="1" type="ORF">HUJ06_029524</name>
</gene>
<name>A0A822Y6G6_NELNU</name>
<evidence type="ECO:0000313" key="1">
    <source>
        <dbReference type="EMBL" id="DAD28057.1"/>
    </source>
</evidence>
<proteinExistence type="predicted"/>
<dbReference type="EMBL" id="DUZY01000002">
    <property type="protein sequence ID" value="DAD28057.1"/>
    <property type="molecule type" value="Genomic_DNA"/>
</dbReference>